<comment type="similarity">
    <text evidence="7">Belongs to the YfgM family.</text>
</comment>
<dbReference type="PANTHER" id="PTHR38035:SF1">
    <property type="entry name" value="ANCILLARY SECYEG TRANSLOCON SUBUNIT"/>
    <property type="match status" value="1"/>
</dbReference>
<name>A0A2T3MT98_9GAMM</name>
<evidence type="ECO:0000256" key="6">
    <source>
        <dbReference type="ARBA" id="ARBA00023186"/>
    </source>
</evidence>
<feature type="domain" description="Ancillary SecYEG translocon subunit/Cell division coordinator CpoB TPR" evidence="9">
    <location>
        <begin position="15"/>
        <end position="203"/>
    </location>
</feature>
<dbReference type="PANTHER" id="PTHR38035">
    <property type="entry name" value="UPF0070 PROTEIN YFGM"/>
    <property type="match status" value="1"/>
</dbReference>
<dbReference type="InterPro" id="IPR026039">
    <property type="entry name" value="YfgM"/>
</dbReference>
<evidence type="ECO:0000313" key="10">
    <source>
        <dbReference type="EMBL" id="PSW02120.1"/>
    </source>
</evidence>
<accession>A0A2T3MT98</accession>
<dbReference type="AlphaFoldDB" id="A0A2T3MT98"/>
<dbReference type="EMBL" id="PYMC01000019">
    <property type="protein sequence ID" value="PSW02120.1"/>
    <property type="molecule type" value="Genomic_DNA"/>
</dbReference>
<comment type="subcellular location">
    <subcellularLocation>
        <location evidence="1">Cell membrane</location>
        <topology evidence="1">Single-pass type II membrane protein</topology>
    </subcellularLocation>
</comment>
<dbReference type="Gene3D" id="1.25.40.10">
    <property type="entry name" value="Tetratricopeptide repeat domain"/>
    <property type="match status" value="1"/>
</dbReference>
<keyword evidence="5" id="KW-0472">Membrane</keyword>
<dbReference type="OrthoDB" id="9789675at2"/>
<protein>
    <recommendedName>
        <fullName evidence="8">Ancillary SecYEG translocon subunit</fullName>
    </recommendedName>
</protein>
<dbReference type="InterPro" id="IPR011990">
    <property type="entry name" value="TPR-like_helical_dom_sf"/>
</dbReference>
<dbReference type="Pfam" id="PF09976">
    <property type="entry name" value="TPR_21"/>
    <property type="match status" value="1"/>
</dbReference>
<dbReference type="InterPro" id="IPR018704">
    <property type="entry name" value="SecYEG/CpoB_TPR"/>
</dbReference>
<dbReference type="Proteomes" id="UP000240904">
    <property type="component" value="Unassembled WGS sequence"/>
</dbReference>
<evidence type="ECO:0000313" key="11">
    <source>
        <dbReference type="Proteomes" id="UP000240904"/>
    </source>
</evidence>
<dbReference type="GO" id="GO:0005886">
    <property type="term" value="C:plasma membrane"/>
    <property type="evidence" value="ECO:0007669"/>
    <property type="project" value="UniProtKB-SubCell"/>
</dbReference>
<organism evidence="10 11">
    <name type="scientific">Photobacterium lipolyticum</name>
    <dbReference type="NCBI Taxonomy" id="266810"/>
    <lineage>
        <taxon>Bacteria</taxon>
        <taxon>Pseudomonadati</taxon>
        <taxon>Pseudomonadota</taxon>
        <taxon>Gammaproteobacteria</taxon>
        <taxon>Vibrionales</taxon>
        <taxon>Vibrionaceae</taxon>
        <taxon>Photobacterium</taxon>
    </lineage>
</organism>
<reference evidence="10 11" key="1">
    <citation type="submission" date="2018-03" db="EMBL/GenBank/DDBJ databases">
        <title>Whole genome sequencing of Histamine producing bacteria.</title>
        <authorList>
            <person name="Butler K."/>
        </authorList>
    </citation>
    <scope>NUCLEOTIDE SEQUENCE [LARGE SCALE GENOMIC DNA]</scope>
    <source>
        <strain evidence="10 11">DSM 16190</strain>
    </source>
</reference>
<keyword evidence="2" id="KW-1003">Cell membrane</keyword>
<dbReference type="SUPFAM" id="SSF48452">
    <property type="entry name" value="TPR-like"/>
    <property type="match status" value="1"/>
</dbReference>
<dbReference type="PIRSF" id="PIRSF006170">
    <property type="entry name" value="YfgM"/>
    <property type="match status" value="1"/>
</dbReference>
<keyword evidence="3" id="KW-0812">Transmembrane</keyword>
<dbReference type="RefSeq" id="WP_107284957.1">
    <property type="nucleotide sequence ID" value="NZ_PYMC01000019.1"/>
</dbReference>
<sequence>MEVYETEEQQVEAIKSWWKENGKAVVLGAVIGLGGLYGWRYYQGEIQSAKEQASETYTQAMNTLDSGSENAISEVKAFIAANESSQYSVLAALQLAKAQVKLGELDGAIEQLTWVVGQTKDEAILPLAKTRLARIFAEQQKFDEALAELDKVTIESWQAKVSELRGDIFLQKGDAIAAREAYVSAQQLGASPVLQMKLDDLAQ</sequence>
<evidence type="ECO:0000256" key="2">
    <source>
        <dbReference type="ARBA" id="ARBA00022475"/>
    </source>
</evidence>
<keyword evidence="4" id="KW-1133">Transmembrane helix</keyword>
<comment type="caution">
    <text evidence="10">The sequence shown here is derived from an EMBL/GenBank/DDBJ whole genome shotgun (WGS) entry which is preliminary data.</text>
</comment>
<evidence type="ECO:0000256" key="7">
    <source>
        <dbReference type="ARBA" id="ARBA00024197"/>
    </source>
</evidence>
<evidence type="ECO:0000259" key="9">
    <source>
        <dbReference type="Pfam" id="PF09976"/>
    </source>
</evidence>
<evidence type="ECO:0000256" key="3">
    <source>
        <dbReference type="ARBA" id="ARBA00022692"/>
    </source>
</evidence>
<evidence type="ECO:0000256" key="8">
    <source>
        <dbReference type="ARBA" id="ARBA00024235"/>
    </source>
</evidence>
<gene>
    <name evidence="10" type="ORF">C9I89_19305</name>
</gene>
<dbReference type="GO" id="GO:0044877">
    <property type="term" value="F:protein-containing complex binding"/>
    <property type="evidence" value="ECO:0007669"/>
    <property type="project" value="InterPro"/>
</dbReference>
<keyword evidence="11" id="KW-1185">Reference proteome</keyword>
<evidence type="ECO:0000256" key="1">
    <source>
        <dbReference type="ARBA" id="ARBA00004401"/>
    </source>
</evidence>
<evidence type="ECO:0000256" key="5">
    <source>
        <dbReference type="ARBA" id="ARBA00023136"/>
    </source>
</evidence>
<proteinExistence type="inferred from homology"/>
<keyword evidence="6" id="KW-0143">Chaperone</keyword>
<evidence type="ECO:0000256" key="4">
    <source>
        <dbReference type="ARBA" id="ARBA00022989"/>
    </source>
</evidence>